<dbReference type="PROSITE" id="PS50110">
    <property type="entry name" value="RESPONSE_REGULATORY"/>
    <property type="match status" value="1"/>
</dbReference>
<evidence type="ECO:0000313" key="5">
    <source>
        <dbReference type="EMBL" id="GAQ84886.1"/>
    </source>
</evidence>
<dbReference type="PANTHER" id="PTHR45339:SF6">
    <property type="entry name" value="SENSORY HISTIDINE PROTEIN KINASE"/>
    <property type="match status" value="1"/>
</dbReference>
<dbReference type="PANTHER" id="PTHR45339">
    <property type="entry name" value="HYBRID SIGNAL TRANSDUCTION HISTIDINE KINASE J"/>
    <property type="match status" value="1"/>
</dbReference>
<dbReference type="EMBL" id="DF237159">
    <property type="protein sequence ID" value="GAQ84886.1"/>
    <property type="molecule type" value="Genomic_DNA"/>
</dbReference>
<evidence type="ECO:0000256" key="3">
    <source>
        <dbReference type="SAM" id="MobiDB-lite"/>
    </source>
</evidence>
<evidence type="ECO:0000256" key="1">
    <source>
        <dbReference type="ARBA" id="ARBA00022553"/>
    </source>
</evidence>
<feature type="domain" description="Response regulatory" evidence="4">
    <location>
        <begin position="119"/>
        <end position="315"/>
    </location>
</feature>
<feature type="region of interest" description="Disordered" evidence="3">
    <location>
        <begin position="75"/>
        <end position="109"/>
    </location>
</feature>
<accession>A0A1Y1I870</accession>
<evidence type="ECO:0000313" key="6">
    <source>
        <dbReference type="Proteomes" id="UP000054558"/>
    </source>
</evidence>
<feature type="region of interest" description="Disordered" evidence="3">
    <location>
        <begin position="205"/>
        <end position="252"/>
    </location>
</feature>
<feature type="modified residue" description="4-aspartylphosphate" evidence="2">
    <location>
        <position position="181"/>
    </location>
</feature>
<keyword evidence="1 2" id="KW-0597">Phosphoprotein</keyword>
<keyword evidence="5" id="KW-0418">Kinase</keyword>
<gene>
    <name evidence="5" type="ORF">KFL_002100160</name>
</gene>
<reference evidence="5 6" key="1">
    <citation type="journal article" date="2014" name="Nat. Commun.">
        <title>Klebsormidium flaccidum genome reveals primary factors for plant terrestrial adaptation.</title>
        <authorList>
            <person name="Hori K."/>
            <person name="Maruyama F."/>
            <person name="Fujisawa T."/>
            <person name="Togashi T."/>
            <person name="Yamamoto N."/>
            <person name="Seo M."/>
            <person name="Sato S."/>
            <person name="Yamada T."/>
            <person name="Mori H."/>
            <person name="Tajima N."/>
            <person name="Moriyama T."/>
            <person name="Ikeuchi M."/>
            <person name="Watanabe M."/>
            <person name="Wada H."/>
            <person name="Kobayashi K."/>
            <person name="Saito M."/>
            <person name="Masuda T."/>
            <person name="Sasaki-Sekimoto Y."/>
            <person name="Mashiguchi K."/>
            <person name="Awai K."/>
            <person name="Shimojima M."/>
            <person name="Masuda S."/>
            <person name="Iwai M."/>
            <person name="Nobusawa T."/>
            <person name="Narise T."/>
            <person name="Kondo S."/>
            <person name="Saito H."/>
            <person name="Sato R."/>
            <person name="Murakawa M."/>
            <person name="Ihara Y."/>
            <person name="Oshima-Yamada Y."/>
            <person name="Ohtaka K."/>
            <person name="Satoh M."/>
            <person name="Sonobe K."/>
            <person name="Ishii M."/>
            <person name="Ohtani R."/>
            <person name="Kanamori-Sato M."/>
            <person name="Honoki R."/>
            <person name="Miyazaki D."/>
            <person name="Mochizuki H."/>
            <person name="Umetsu J."/>
            <person name="Higashi K."/>
            <person name="Shibata D."/>
            <person name="Kamiya Y."/>
            <person name="Sato N."/>
            <person name="Nakamura Y."/>
            <person name="Tabata S."/>
            <person name="Ida S."/>
            <person name="Kurokawa K."/>
            <person name="Ohta H."/>
        </authorList>
    </citation>
    <scope>NUCLEOTIDE SEQUENCE [LARGE SCALE GENOMIC DNA]</scope>
    <source>
        <strain evidence="5 6">NIES-2285</strain>
    </source>
</reference>
<keyword evidence="5" id="KW-0808">Transferase</keyword>
<dbReference type="GO" id="GO:0000160">
    <property type="term" value="P:phosphorelay signal transduction system"/>
    <property type="evidence" value="ECO:0007669"/>
    <property type="project" value="InterPro"/>
</dbReference>
<dbReference type="Pfam" id="PF00072">
    <property type="entry name" value="Response_reg"/>
    <property type="match status" value="1"/>
</dbReference>
<dbReference type="AlphaFoldDB" id="A0A1Y1I870"/>
<dbReference type="SUPFAM" id="SSF52172">
    <property type="entry name" value="CheY-like"/>
    <property type="match status" value="2"/>
</dbReference>
<feature type="compositionally biased region" description="Basic and acidic residues" evidence="3">
    <location>
        <begin position="223"/>
        <end position="232"/>
    </location>
</feature>
<name>A0A1Y1I870_KLENI</name>
<dbReference type="Gene3D" id="3.40.50.2300">
    <property type="match status" value="1"/>
</dbReference>
<dbReference type="InterPro" id="IPR011006">
    <property type="entry name" value="CheY-like_superfamily"/>
</dbReference>
<dbReference type="CDD" id="cd17546">
    <property type="entry name" value="REC_hyHK_CKI1_RcsC-like"/>
    <property type="match status" value="1"/>
</dbReference>
<dbReference type="SMART" id="SM00448">
    <property type="entry name" value="REC"/>
    <property type="match status" value="1"/>
</dbReference>
<sequence>MGGFTSELRERFKGRGGNTVILAAVVRDRGGDVAKRAQELGWAAILETPLKQDSLHTAVTCLFQAGQHTPSCCRVSGTSKDCGNGPPEKSAGEPTNPPESSTSTLPNGDSAVGVLAGKRILVVDDAMINRRVASRMLERYGCAVVCAASGQEAIDLFREYLATLAGADGQGADRYHAVLMDVQMPGMDGYTATARIRELEGEFMHGPLASPTGPATGPDDADVSGRKRDGGAHKHSNRPWRHNGANLRKSGELEKTAPVGIVESLHPWYSRVPIIALTADVMKGTREKCIGAGMDEYLSKPLDKTMLGVVLQRIILPKDGEVQASS</sequence>
<organism evidence="5 6">
    <name type="scientific">Klebsormidium nitens</name>
    <name type="common">Green alga</name>
    <name type="synonym">Ulothrix nitens</name>
    <dbReference type="NCBI Taxonomy" id="105231"/>
    <lineage>
        <taxon>Eukaryota</taxon>
        <taxon>Viridiplantae</taxon>
        <taxon>Streptophyta</taxon>
        <taxon>Klebsormidiophyceae</taxon>
        <taxon>Klebsormidiales</taxon>
        <taxon>Klebsormidiaceae</taxon>
        <taxon>Klebsormidium</taxon>
    </lineage>
</organism>
<evidence type="ECO:0000256" key="2">
    <source>
        <dbReference type="PROSITE-ProRule" id="PRU00169"/>
    </source>
</evidence>
<dbReference type="InterPro" id="IPR001789">
    <property type="entry name" value="Sig_transdc_resp-reg_receiver"/>
</dbReference>
<proteinExistence type="predicted"/>
<dbReference type="OrthoDB" id="779901at2759"/>
<dbReference type="STRING" id="105231.A0A1Y1I870"/>
<feature type="compositionally biased region" description="Polar residues" evidence="3">
    <location>
        <begin position="98"/>
        <end position="107"/>
    </location>
</feature>
<dbReference type="GO" id="GO:0016301">
    <property type="term" value="F:kinase activity"/>
    <property type="evidence" value="ECO:0007669"/>
    <property type="project" value="UniProtKB-KW"/>
</dbReference>
<protein>
    <submittedName>
        <fullName evidence="5">Signal transduction histidine kinase</fullName>
    </submittedName>
</protein>
<keyword evidence="6" id="KW-1185">Reference proteome</keyword>
<evidence type="ECO:0000259" key="4">
    <source>
        <dbReference type="PROSITE" id="PS50110"/>
    </source>
</evidence>
<dbReference type="Proteomes" id="UP000054558">
    <property type="component" value="Unassembled WGS sequence"/>
</dbReference>